<organism evidence="1 2">
    <name type="scientific">Batillaria attramentaria</name>
    <dbReference type="NCBI Taxonomy" id="370345"/>
    <lineage>
        <taxon>Eukaryota</taxon>
        <taxon>Metazoa</taxon>
        <taxon>Spiralia</taxon>
        <taxon>Lophotrochozoa</taxon>
        <taxon>Mollusca</taxon>
        <taxon>Gastropoda</taxon>
        <taxon>Caenogastropoda</taxon>
        <taxon>Sorbeoconcha</taxon>
        <taxon>Cerithioidea</taxon>
        <taxon>Batillariidae</taxon>
        <taxon>Batillaria</taxon>
    </lineage>
</organism>
<evidence type="ECO:0000313" key="1">
    <source>
        <dbReference type="EMBL" id="KAK7505103.1"/>
    </source>
</evidence>
<dbReference type="EMBL" id="JACVVK020000012">
    <property type="protein sequence ID" value="KAK7505103.1"/>
    <property type="molecule type" value="Genomic_DNA"/>
</dbReference>
<name>A0ABD0M065_9CAEN</name>
<keyword evidence="2" id="KW-1185">Reference proteome</keyword>
<evidence type="ECO:0000313" key="2">
    <source>
        <dbReference type="Proteomes" id="UP001519460"/>
    </source>
</evidence>
<dbReference type="Proteomes" id="UP001519460">
    <property type="component" value="Unassembled WGS sequence"/>
</dbReference>
<accession>A0ABD0M065</accession>
<dbReference type="AlphaFoldDB" id="A0ABD0M065"/>
<reference evidence="1 2" key="1">
    <citation type="journal article" date="2023" name="Sci. Data">
        <title>Genome assembly of the Korean intertidal mud-creeper Batillaria attramentaria.</title>
        <authorList>
            <person name="Patra A.K."/>
            <person name="Ho P.T."/>
            <person name="Jun S."/>
            <person name="Lee S.J."/>
            <person name="Kim Y."/>
            <person name="Won Y.J."/>
        </authorList>
    </citation>
    <scope>NUCLEOTIDE SEQUENCE [LARGE SCALE GENOMIC DNA]</scope>
    <source>
        <strain evidence="1">Wonlab-2016</strain>
    </source>
</reference>
<sequence>MASRNSVQEQYVEMASRNSVQEQYVMASRNTVQKQGAEDEETVFAQRGRVDYFVWAETAGRGDNRLKGEMCA</sequence>
<comment type="caution">
    <text evidence="1">The sequence shown here is derived from an EMBL/GenBank/DDBJ whole genome shotgun (WGS) entry which is preliminary data.</text>
</comment>
<proteinExistence type="predicted"/>
<gene>
    <name evidence="1" type="ORF">BaRGS_00003673</name>
</gene>
<protein>
    <submittedName>
        <fullName evidence="1">Uncharacterized protein</fullName>
    </submittedName>
</protein>